<reference evidence="1" key="1">
    <citation type="submission" date="2020-09" db="EMBL/GenBank/DDBJ databases">
        <authorList>
            <person name="Kim M.K."/>
        </authorList>
    </citation>
    <scope>NUCLEOTIDE SEQUENCE</scope>
    <source>
        <strain evidence="1">BT704</strain>
    </source>
</reference>
<dbReference type="RefSeq" id="WP_191040456.1">
    <property type="nucleotide sequence ID" value="NZ_JACXAA010000006.1"/>
</dbReference>
<evidence type="ECO:0000313" key="1">
    <source>
        <dbReference type="EMBL" id="MBD2754835.1"/>
    </source>
</evidence>
<proteinExistence type="predicted"/>
<gene>
    <name evidence="1" type="ORF">IC230_18170</name>
</gene>
<sequence length="239" mass="27352">MNVFFLPLLITALNNHPQPVNQHALTFTPKSAKMNNPQPWLFQFNSFQEGQVIFRNGSSRKALINYSFLHGKLQFIDEHRDTLLLTNKYLVSRVVINNHEFVPGMNDNDDDLEIVGVYAKLKVAKLTKLVPSVNPSVASTQQFKVDPSAPTPSSLFVSNKANEFQWQNTTSPTDRQLKTTYYFIDTNDIVHPASLKSIHKLYQKQLGDVRTYSKTHRVDYTDVTQLTGFLTYLENRNSD</sequence>
<name>A0A927B3B1_9BACT</name>
<organism evidence="1 2">
    <name type="scientific">Spirosoma validum</name>
    <dbReference type="NCBI Taxonomy" id="2771355"/>
    <lineage>
        <taxon>Bacteria</taxon>
        <taxon>Pseudomonadati</taxon>
        <taxon>Bacteroidota</taxon>
        <taxon>Cytophagia</taxon>
        <taxon>Cytophagales</taxon>
        <taxon>Cytophagaceae</taxon>
        <taxon>Spirosoma</taxon>
    </lineage>
</organism>
<protein>
    <submittedName>
        <fullName evidence="1">Uncharacterized protein</fullName>
    </submittedName>
</protein>
<accession>A0A927B3B1</accession>
<evidence type="ECO:0000313" key="2">
    <source>
        <dbReference type="Proteomes" id="UP000653797"/>
    </source>
</evidence>
<comment type="caution">
    <text evidence="1">The sequence shown here is derived from an EMBL/GenBank/DDBJ whole genome shotgun (WGS) entry which is preliminary data.</text>
</comment>
<keyword evidence="2" id="KW-1185">Reference proteome</keyword>
<dbReference type="Proteomes" id="UP000653797">
    <property type="component" value="Unassembled WGS sequence"/>
</dbReference>
<dbReference type="AlphaFoldDB" id="A0A927B3B1"/>
<dbReference type="EMBL" id="JACXAA010000006">
    <property type="protein sequence ID" value="MBD2754835.1"/>
    <property type="molecule type" value="Genomic_DNA"/>
</dbReference>